<dbReference type="AlphaFoldDB" id="D3BRS5"/>
<feature type="binding site" description="axial binding residue" evidence="12">
    <location>
        <position position="409"/>
    </location>
    <ligand>
        <name>heme</name>
        <dbReference type="ChEBI" id="CHEBI:30413"/>
    </ligand>
    <ligandPart>
        <name>Fe</name>
        <dbReference type="ChEBI" id="CHEBI:18248"/>
    </ligandPart>
</feature>
<reference evidence="14 15" key="1">
    <citation type="journal article" date="2011" name="Genome Res.">
        <title>Phylogeny-wide analysis of social amoeba genomes highlights ancient origins for complex intercellular communication.</title>
        <authorList>
            <person name="Heidel A.J."/>
            <person name="Lawal H.M."/>
            <person name="Felder M."/>
            <person name="Schilde C."/>
            <person name="Helps N.R."/>
            <person name="Tunggal B."/>
            <person name="Rivero F."/>
            <person name="John U."/>
            <person name="Schleicher M."/>
            <person name="Eichinger L."/>
            <person name="Platzer M."/>
            <person name="Noegel A.A."/>
            <person name="Schaap P."/>
            <person name="Gloeckner G."/>
        </authorList>
    </citation>
    <scope>NUCLEOTIDE SEQUENCE [LARGE SCALE GENOMIC DNA]</scope>
    <source>
        <strain evidence="15">ATCC 26659 / Pp 5 / PN500</strain>
    </source>
</reference>
<keyword evidence="7" id="KW-1133">Transmembrane helix</keyword>
<evidence type="ECO:0000256" key="2">
    <source>
        <dbReference type="ARBA" id="ARBA00004167"/>
    </source>
</evidence>
<evidence type="ECO:0000256" key="6">
    <source>
        <dbReference type="ARBA" id="ARBA00022723"/>
    </source>
</evidence>
<evidence type="ECO:0000256" key="4">
    <source>
        <dbReference type="ARBA" id="ARBA00022617"/>
    </source>
</evidence>
<dbReference type="InterPro" id="IPR001128">
    <property type="entry name" value="Cyt_P450"/>
</dbReference>
<evidence type="ECO:0000256" key="8">
    <source>
        <dbReference type="ARBA" id="ARBA00023002"/>
    </source>
</evidence>
<evidence type="ECO:0000256" key="3">
    <source>
        <dbReference type="ARBA" id="ARBA00010617"/>
    </source>
</evidence>
<dbReference type="GeneID" id="31366155"/>
<dbReference type="InParanoid" id="D3BRS5"/>
<evidence type="ECO:0000256" key="10">
    <source>
        <dbReference type="ARBA" id="ARBA00023033"/>
    </source>
</evidence>
<evidence type="ECO:0000256" key="9">
    <source>
        <dbReference type="ARBA" id="ARBA00023004"/>
    </source>
</evidence>
<evidence type="ECO:0000256" key="5">
    <source>
        <dbReference type="ARBA" id="ARBA00022692"/>
    </source>
</evidence>
<dbReference type="InterPro" id="IPR036396">
    <property type="entry name" value="Cyt_P450_sf"/>
</dbReference>
<dbReference type="GO" id="GO:0016020">
    <property type="term" value="C:membrane"/>
    <property type="evidence" value="ECO:0007669"/>
    <property type="project" value="UniProtKB-SubCell"/>
</dbReference>
<keyword evidence="4 12" id="KW-0349">Heme</keyword>
<evidence type="ECO:0000256" key="1">
    <source>
        <dbReference type="ARBA" id="ARBA00001971"/>
    </source>
</evidence>
<keyword evidence="15" id="KW-1185">Reference proteome</keyword>
<keyword evidence="6 12" id="KW-0479">Metal-binding</keyword>
<gene>
    <name evidence="14" type="primary">CYP513C1</name>
    <name evidence="14" type="ORF">PPL_10686</name>
</gene>
<dbReference type="GO" id="GO:0016705">
    <property type="term" value="F:oxidoreductase activity, acting on paired donors, with incorporation or reduction of molecular oxygen"/>
    <property type="evidence" value="ECO:0007669"/>
    <property type="project" value="InterPro"/>
</dbReference>
<evidence type="ECO:0000256" key="12">
    <source>
        <dbReference type="PIRSR" id="PIRSR602401-1"/>
    </source>
</evidence>
<comment type="caution">
    <text evidence="14">The sequence shown here is derived from an EMBL/GenBank/DDBJ whole genome shotgun (WGS) entry which is preliminary data.</text>
</comment>
<dbReference type="PANTHER" id="PTHR24303:SF31">
    <property type="entry name" value="CYTOCHROME P450 307A1-RELATED"/>
    <property type="match status" value="1"/>
</dbReference>
<evidence type="ECO:0000256" key="7">
    <source>
        <dbReference type="ARBA" id="ARBA00022989"/>
    </source>
</evidence>
<dbReference type="EMBL" id="ADBJ01000050">
    <property type="protein sequence ID" value="EFA76107.1"/>
    <property type="molecule type" value="Genomic_DNA"/>
</dbReference>
<keyword evidence="5" id="KW-0812">Transmembrane</keyword>
<dbReference type="GO" id="GO:0004497">
    <property type="term" value="F:monooxygenase activity"/>
    <property type="evidence" value="ECO:0007669"/>
    <property type="project" value="UniProtKB-KW"/>
</dbReference>
<keyword evidence="11" id="KW-0472">Membrane</keyword>
<dbReference type="STRING" id="670386.D3BRS5"/>
<evidence type="ECO:0000313" key="14">
    <source>
        <dbReference type="EMBL" id="EFA76107.1"/>
    </source>
</evidence>
<dbReference type="CDD" id="cd20617">
    <property type="entry name" value="CYP1_2-like"/>
    <property type="match status" value="1"/>
</dbReference>
<dbReference type="InterPro" id="IPR002401">
    <property type="entry name" value="Cyt_P450_E_grp-I"/>
</dbReference>
<dbReference type="PRINTS" id="PR00463">
    <property type="entry name" value="EP450I"/>
</dbReference>
<protein>
    <submittedName>
        <fullName evidence="14">Cytochrome P450 family protein</fullName>
    </submittedName>
</protein>
<dbReference type="PANTHER" id="PTHR24303">
    <property type="entry name" value="HEME-BINDING MONOOXYGENASE FAMILY"/>
    <property type="match status" value="1"/>
</dbReference>
<name>D3BRS5_HETP5</name>
<dbReference type="Pfam" id="PF00067">
    <property type="entry name" value="p450"/>
    <property type="match status" value="1"/>
</dbReference>
<keyword evidence="8 13" id="KW-0560">Oxidoreductase</keyword>
<dbReference type="SUPFAM" id="SSF48264">
    <property type="entry name" value="Cytochrome P450"/>
    <property type="match status" value="1"/>
</dbReference>
<dbReference type="GO" id="GO:0020037">
    <property type="term" value="F:heme binding"/>
    <property type="evidence" value="ECO:0007669"/>
    <property type="project" value="InterPro"/>
</dbReference>
<dbReference type="GO" id="GO:0005506">
    <property type="term" value="F:iron ion binding"/>
    <property type="evidence" value="ECO:0007669"/>
    <property type="project" value="InterPro"/>
</dbReference>
<evidence type="ECO:0000256" key="11">
    <source>
        <dbReference type="ARBA" id="ARBA00023136"/>
    </source>
</evidence>
<dbReference type="OMA" id="ESHRWRP"/>
<keyword evidence="10 13" id="KW-0503">Monooxygenase</keyword>
<comment type="cofactor">
    <cofactor evidence="1 12">
        <name>heme</name>
        <dbReference type="ChEBI" id="CHEBI:30413"/>
    </cofactor>
</comment>
<sequence length="448" mass="50890">MNPFRRLPPSSIPLPLIGHLHLLGKQPHHAIFKLYKKYGPVMRLKMGSVEGVVLTGPETLHEAFVANDQLFINRFQRDSRLIWNHGENIATSNGDYNRYVRSIALKSIVPIKIKKMEGAINQEIVGLCDKFAEIAKTGQPIDPIRYIKLCSLNIIFRFLFSKSYPYNIEDKSVSKFVDFIETTFTLAGKAFPSDFLHFIKPLFMKTAVAHQYMDANKKIGDFIETIIDERLEHFSEENEKDPKDILDAYLAEYKAGNITKQGLICIFYDLVLAGVDTSANTVSALLKLVCNRPDIQEGLYDELKALISGNPTLNDKQIAPYTNAVIRETLRRYCVVPLGIPHSASEDCEFKGYFIKKGSQIIQNINGSMLGEEFWDEPLEFKPERFMGEANQHNIARVKFTFGAGPRNCLGTSLAENELFLMVAYLFKRFRFESTTPGELIDDTMFSV</sequence>
<comment type="similarity">
    <text evidence="3 13">Belongs to the cytochrome P450 family.</text>
</comment>
<keyword evidence="9 12" id="KW-0408">Iron</keyword>
<organism evidence="14 15">
    <name type="scientific">Heterostelium pallidum (strain ATCC 26659 / Pp 5 / PN500)</name>
    <name type="common">Cellular slime mold</name>
    <name type="synonym">Polysphondylium pallidum</name>
    <dbReference type="NCBI Taxonomy" id="670386"/>
    <lineage>
        <taxon>Eukaryota</taxon>
        <taxon>Amoebozoa</taxon>
        <taxon>Evosea</taxon>
        <taxon>Eumycetozoa</taxon>
        <taxon>Dictyostelia</taxon>
        <taxon>Acytosteliales</taxon>
        <taxon>Acytosteliaceae</taxon>
        <taxon>Heterostelium</taxon>
    </lineage>
</organism>
<dbReference type="RefSeq" id="XP_020428241.1">
    <property type="nucleotide sequence ID" value="XM_020581454.1"/>
</dbReference>
<dbReference type="Gene3D" id="1.10.630.10">
    <property type="entry name" value="Cytochrome P450"/>
    <property type="match status" value="1"/>
</dbReference>
<accession>D3BRS5</accession>
<dbReference type="InterPro" id="IPR017972">
    <property type="entry name" value="Cyt_P450_CS"/>
</dbReference>
<dbReference type="PRINTS" id="PR00385">
    <property type="entry name" value="P450"/>
</dbReference>
<evidence type="ECO:0000313" key="15">
    <source>
        <dbReference type="Proteomes" id="UP000001396"/>
    </source>
</evidence>
<evidence type="ECO:0000256" key="13">
    <source>
        <dbReference type="RuleBase" id="RU000461"/>
    </source>
</evidence>
<dbReference type="PROSITE" id="PS00086">
    <property type="entry name" value="CYTOCHROME_P450"/>
    <property type="match status" value="1"/>
</dbReference>
<comment type="subcellular location">
    <subcellularLocation>
        <location evidence="2">Membrane</location>
        <topology evidence="2">Single-pass membrane protein</topology>
    </subcellularLocation>
</comment>
<dbReference type="Proteomes" id="UP000001396">
    <property type="component" value="Unassembled WGS sequence"/>
</dbReference>
<proteinExistence type="inferred from homology"/>